<dbReference type="Gene3D" id="3.40.50.150">
    <property type="entry name" value="Vaccinia Virus protein VP39"/>
    <property type="match status" value="1"/>
</dbReference>
<feature type="domain" description="Methyltransferase FkbM" evidence="1">
    <location>
        <begin position="55"/>
        <end position="228"/>
    </location>
</feature>
<keyword evidence="2" id="KW-0489">Methyltransferase</keyword>
<dbReference type="GO" id="GO:0008168">
    <property type="term" value="F:methyltransferase activity"/>
    <property type="evidence" value="ECO:0007669"/>
    <property type="project" value="UniProtKB-KW"/>
</dbReference>
<keyword evidence="4" id="KW-1185">Reference proteome</keyword>
<dbReference type="EMBL" id="CP136924">
    <property type="protein sequence ID" value="WXA03577.1"/>
    <property type="molecule type" value="Genomic_DNA"/>
</dbReference>
<dbReference type="Proteomes" id="UP001368318">
    <property type="component" value="Chromosome"/>
</dbReference>
<keyword evidence="2" id="KW-0808">Transferase</keyword>
<evidence type="ECO:0000313" key="3">
    <source>
        <dbReference type="EMBL" id="WXA14000.1"/>
    </source>
</evidence>
<reference evidence="2 4" key="1">
    <citation type="submission" date="2023-10" db="EMBL/GenBank/DDBJ databases">
        <title>Culture-based analysis of two novel bacteria associated with mangrove crab gills.</title>
        <authorList>
            <person name="Yang X."/>
            <person name="Garuglieri E."/>
            <person name="Van Goethem M.W."/>
            <person name="Fusi M."/>
            <person name="Marasco R."/>
            <person name="Daffonchio D.G."/>
        </authorList>
    </citation>
    <scope>NUCLEOTIDE SEQUENCE [LARGE SCALE GENOMIC DNA]</scope>
    <source>
        <strain evidence="3">UG2-1</strain>
        <strain evidence="2">UG2-2</strain>
        <strain evidence="4">UG2_2</strain>
    </source>
</reference>
<organism evidence="2 4">
    <name type="scientific">Mangrovimonas cancribranchiae</name>
    <dbReference type="NCBI Taxonomy" id="3080055"/>
    <lineage>
        <taxon>Bacteria</taxon>
        <taxon>Pseudomonadati</taxon>
        <taxon>Bacteroidota</taxon>
        <taxon>Flavobacteriia</taxon>
        <taxon>Flavobacteriales</taxon>
        <taxon>Flavobacteriaceae</taxon>
        <taxon>Mangrovimonas</taxon>
    </lineage>
</organism>
<dbReference type="Pfam" id="PF05050">
    <property type="entry name" value="Methyltransf_21"/>
    <property type="match status" value="1"/>
</dbReference>
<proteinExistence type="predicted"/>
<evidence type="ECO:0000259" key="1">
    <source>
        <dbReference type="Pfam" id="PF05050"/>
    </source>
</evidence>
<dbReference type="GO" id="GO:0016197">
    <property type="term" value="P:endosomal transport"/>
    <property type="evidence" value="ECO:0007669"/>
    <property type="project" value="TreeGrafter"/>
</dbReference>
<sequence>MEISLYSFIKNYKQVFLASISKVFGRGKYYRKRLFDLKRILEKNYPQKSDFNFIQVGANDGVSFDFLYHFVIKRNCSGVVIEPIAEYFEELLENYKDYENIIKVRTAVHNHLKSVQIYKIDNETFHLYPKWVKGIASFQKSNLTKFEIIKPEHIIKETVLAAPLMKIIDLDMFQKVDYFQVDTEGYDFEIINMIDFTKINPKIIKAEYVNLNEEDKISMEKFLKLQGYFVFKQGLDLVGIKLNKVIL</sequence>
<dbReference type="AlphaFoldDB" id="A0AAU6P1K2"/>
<name>A0AAU6P1K2_9FLAO</name>
<dbReference type="GO" id="GO:0006888">
    <property type="term" value="P:endoplasmic reticulum to Golgi vesicle-mediated transport"/>
    <property type="evidence" value="ECO:0007669"/>
    <property type="project" value="TreeGrafter"/>
</dbReference>
<dbReference type="InterPro" id="IPR029063">
    <property type="entry name" value="SAM-dependent_MTases_sf"/>
</dbReference>
<evidence type="ECO:0000313" key="2">
    <source>
        <dbReference type="EMBL" id="WXA03577.1"/>
    </source>
</evidence>
<dbReference type="SUPFAM" id="SSF53335">
    <property type="entry name" value="S-adenosyl-L-methionine-dependent methyltransferases"/>
    <property type="match status" value="1"/>
</dbReference>
<dbReference type="GO" id="GO:0005886">
    <property type="term" value="C:plasma membrane"/>
    <property type="evidence" value="ECO:0007669"/>
    <property type="project" value="TreeGrafter"/>
</dbReference>
<evidence type="ECO:0000313" key="4">
    <source>
        <dbReference type="Proteomes" id="UP001368318"/>
    </source>
</evidence>
<dbReference type="KEGG" id="mcaa:R3L15_03800"/>
<dbReference type="GO" id="GO:0005737">
    <property type="term" value="C:cytoplasm"/>
    <property type="evidence" value="ECO:0007669"/>
    <property type="project" value="GOC"/>
</dbReference>
<dbReference type="GO" id="GO:0032259">
    <property type="term" value="P:methylation"/>
    <property type="evidence" value="ECO:0007669"/>
    <property type="project" value="UniProtKB-KW"/>
</dbReference>
<gene>
    <name evidence="3" type="ORF">R3L15_03800</name>
    <name evidence="2" type="ORF">R3L16_03595</name>
</gene>
<dbReference type="PANTHER" id="PTHR34009:SF2">
    <property type="entry name" value="PROTEIN STAR"/>
    <property type="match status" value="1"/>
</dbReference>
<protein>
    <submittedName>
        <fullName evidence="2">FkbM family methyltransferase</fullName>
    </submittedName>
</protein>
<dbReference type="InterPro" id="IPR053202">
    <property type="entry name" value="EGF_Rcpt_Signaling_Reg"/>
</dbReference>
<dbReference type="PANTHER" id="PTHR34009">
    <property type="entry name" value="PROTEIN STAR"/>
    <property type="match status" value="1"/>
</dbReference>
<dbReference type="InterPro" id="IPR006342">
    <property type="entry name" value="FkbM_mtfrase"/>
</dbReference>
<dbReference type="RefSeq" id="WP_338733327.1">
    <property type="nucleotide sequence ID" value="NZ_CP136924.1"/>
</dbReference>
<dbReference type="EMBL" id="CP136925">
    <property type="protein sequence ID" value="WXA14000.1"/>
    <property type="molecule type" value="Genomic_DNA"/>
</dbReference>
<accession>A0AAU6P1K2</accession>